<evidence type="ECO:0000313" key="1">
    <source>
        <dbReference type="EMBL" id="KAK7430480.1"/>
    </source>
</evidence>
<dbReference type="EMBL" id="JAZAVK010000019">
    <property type="protein sequence ID" value="KAK7430480.1"/>
    <property type="molecule type" value="Genomic_DNA"/>
</dbReference>
<accession>A0ABR1IAJ2</accession>
<comment type="caution">
    <text evidence="1">The sequence shown here is derived from an EMBL/GenBank/DDBJ whole genome shotgun (WGS) entry which is preliminary data.</text>
</comment>
<reference evidence="1 2" key="1">
    <citation type="journal article" date="2025" name="Microbiol. Resour. Announc.">
        <title>Draft genome sequences for Neonectria magnoliae and Neonectria punicea, canker pathogens of Liriodendron tulipifera and Acer saccharum in West Virginia.</title>
        <authorList>
            <person name="Petronek H.M."/>
            <person name="Kasson M.T."/>
            <person name="Metheny A.M."/>
            <person name="Stauder C.M."/>
            <person name="Lovett B."/>
            <person name="Lynch S.C."/>
            <person name="Garnas J.R."/>
            <person name="Kasson L.R."/>
            <person name="Stajich J.E."/>
        </authorList>
    </citation>
    <scope>NUCLEOTIDE SEQUENCE [LARGE SCALE GENOMIC DNA]</scope>
    <source>
        <strain evidence="1 2">NRRL 64651</strain>
    </source>
</reference>
<protein>
    <submittedName>
        <fullName evidence="1">Uncharacterized protein</fullName>
    </submittedName>
</protein>
<name>A0ABR1IAJ2_9HYPO</name>
<gene>
    <name evidence="1" type="ORF">QQZ08_002999</name>
</gene>
<proteinExistence type="predicted"/>
<evidence type="ECO:0000313" key="2">
    <source>
        <dbReference type="Proteomes" id="UP001498421"/>
    </source>
</evidence>
<organism evidence="1 2">
    <name type="scientific">Neonectria magnoliae</name>
    <dbReference type="NCBI Taxonomy" id="2732573"/>
    <lineage>
        <taxon>Eukaryota</taxon>
        <taxon>Fungi</taxon>
        <taxon>Dikarya</taxon>
        <taxon>Ascomycota</taxon>
        <taxon>Pezizomycotina</taxon>
        <taxon>Sordariomycetes</taxon>
        <taxon>Hypocreomycetidae</taxon>
        <taxon>Hypocreales</taxon>
        <taxon>Nectriaceae</taxon>
        <taxon>Neonectria</taxon>
    </lineage>
</organism>
<sequence>MCRKVLPQPYRQSGSLMTILRNSSRSVLVRGSESVWLSLLEFSSAVESGLSRLTVIIKRIGARAHFQELSNDMVMSESDGDVKGCTTPNVFLGK</sequence>
<dbReference type="Proteomes" id="UP001498421">
    <property type="component" value="Unassembled WGS sequence"/>
</dbReference>
<keyword evidence="2" id="KW-1185">Reference proteome</keyword>